<dbReference type="InterPro" id="IPR018391">
    <property type="entry name" value="PQQ_b-propeller_rpt"/>
</dbReference>
<dbReference type="GO" id="GO:0046872">
    <property type="term" value="F:metal ion binding"/>
    <property type="evidence" value="ECO:0007669"/>
    <property type="project" value="UniProtKB-KW"/>
</dbReference>
<keyword evidence="7" id="KW-0249">Electron transport</keyword>
<comment type="cofactor">
    <cofactor evidence="1">
        <name>pyrroloquinoline quinone</name>
        <dbReference type="ChEBI" id="CHEBI:58442"/>
    </cofactor>
</comment>
<dbReference type="AlphaFoldDB" id="A0A1M7SSZ8"/>
<dbReference type="OrthoDB" id="9794322at2"/>
<keyword evidence="6 11" id="KW-0732">Signal</keyword>
<sequence length="648" mass="68310">MRAGFVVALTLLFAVSSAHAAGDAVAGKAAFENQCAACHTTVIGKNGFGPSLAGVIGRKSGTLAGYAYTPAMTHANLIWDATTLDQFLTNSTAKVPGTSMPVEIADETTRANAIAYLATLAGPPAAAAGAAAPPKAATPLPAGPTSEELLHAATDTHDWLYASRDYAGQRFVPLNQITAANAHELRAACIYRSNTTGSLQASPLVYKGILYFTVDNVTVAIDASTCREKWTNTWELKATPLSKANRGVALADGRLVRGTPDGFLIALNMTDGSLVWSQQIADPAHSQYLSMPPLIFGDAIIYGPAGADWGAKNWIGAFKLATGEPIWKFNLIPDANEPGADSWKDPASREHGGGSVWTPVALDAEKGVLYVPVGNPSPDFYGQARPGDNLYTNSLVALDVKSGKLLWFHQFGPGDVNDRDLSQVSPLFSATVNGNARNLVTVSGKDGLLRMLDRDTHEQLYELPITTRTGFEEKPSLDGAHGCPGLLGGMEWNGPAYSPDTKTIYVATVDWCGTFTRLPDLPSYTQNAHYYGGSVTPDPRDQARGWLRAIDAASGKERWTQQWPTPLVAAVTATSGGVLFTGDLDNNFLAIDAATGKTLYKFNTGGSVGGGVISYAIGDKQFVATTSGVVSGFFGGTGNATIVIFSLP</sequence>
<dbReference type="Pfam" id="PF00034">
    <property type="entry name" value="Cytochrom_C"/>
    <property type="match status" value="1"/>
</dbReference>
<dbReference type="Proteomes" id="UP000184096">
    <property type="component" value="Chromosome I"/>
</dbReference>
<dbReference type="GO" id="GO:0009055">
    <property type="term" value="F:electron transfer activity"/>
    <property type="evidence" value="ECO:0007669"/>
    <property type="project" value="InterPro"/>
</dbReference>
<evidence type="ECO:0000256" key="2">
    <source>
        <dbReference type="ARBA" id="ARBA00008156"/>
    </source>
</evidence>
<dbReference type="PROSITE" id="PS51007">
    <property type="entry name" value="CYTC"/>
    <property type="match status" value="1"/>
</dbReference>
<keyword evidence="8" id="KW-0560">Oxidoreductase</keyword>
<organism evidence="13 14">
    <name type="scientific">Bradyrhizobium erythrophlei</name>
    <dbReference type="NCBI Taxonomy" id="1437360"/>
    <lineage>
        <taxon>Bacteria</taxon>
        <taxon>Pseudomonadati</taxon>
        <taxon>Pseudomonadota</taxon>
        <taxon>Alphaproteobacteria</taxon>
        <taxon>Hyphomicrobiales</taxon>
        <taxon>Nitrobacteraceae</taxon>
        <taxon>Bradyrhizobium</taxon>
    </lineage>
</organism>
<evidence type="ECO:0000256" key="7">
    <source>
        <dbReference type="ARBA" id="ARBA00022982"/>
    </source>
</evidence>
<feature type="domain" description="Cytochrome c" evidence="12">
    <location>
        <begin position="22"/>
        <end position="121"/>
    </location>
</feature>
<proteinExistence type="inferred from homology"/>
<gene>
    <name evidence="13" type="ORF">SAMN05444170_0152</name>
</gene>
<name>A0A1M7SSZ8_9BRAD</name>
<dbReference type="InterPro" id="IPR011047">
    <property type="entry name" value="Quinoprotein_ADH-like_sf"/>
</dbReference>
<evidence type="ECO:0000256" key="8">
    <source>
        <dbReference type="ARBA" id="ARBA00023002"/>
    </source>
</evidence>
<dbReference type="PRINTS" id="PR00604">
    <property type="entry name" value="CYTCHRMECIAB"/>
</dbReference>
<dbReference type="InterPro" id="IPR036909">
    <property type="entry name" value="Cyt_c-like_dom_sf"/>
</dbReference>
<dbReference type="Gene3D" id="2.140.10.10">
    <property type="entry name" value="Quinoprotein alcohol dehydrogenase-like superfamily"/>
    <property type="match status" value="1"/>
</dbReference>
<dbReference type="EMBL" id="LT670849">
    <property type="protein sequence ID" value="SHN61602.1"/>
    <property type="molecule type" value="Genomic_DNA"/>
</dbReference>
<dbReference type="RefSeq" id="WP_072815945.1">
    <property type="nucleotide sequence ID" value="NZ_LT670849.1"/>
</dbReference>
<dbReference type="PANTHER" id="PTHR32303:SF10">
    <property type="entry name" value="OUTER MEMBRANE PROTEIN ASSEMBLY FACTOR BAMB"/>
    <property type="match status" value="1"/>
</dbReference>
<dbReference type="SMART" id="SM00564">
    <property type="entry name" value="PQQ"/>
    <property type="match status" value="5"/>
</dbReference>
<accession>A0A1M7SSZ8</accession>
<feature type="chain" id="PRO_5012794222" evidence="11">
    <location>
        <begin position="21"/>
        <end position="648"/>
    </location>
</feature>
<dbReference type="SUPFAM" id="SSF50998">
    <property type="entry name" value="Quinoprotein alcohol dehydrogenase-like"/>
    <property type="match status" value="1"/>
</dbReference>
<dbReference type="InterPro" id="IPR002372">
    <property type="entry name" value="PQQ_rpt_dom"/>
</dbReference>
<dbReference type="GO" id="GO:0016491">
    <property type="term" value="F:oxidoreductase activity"/>
    <property type="evidence" value="ECO:0007669"/>
    <property type="project" value="UniProtKB-KW"/>
</dbReference>
<keyword evidence="5 10" id="KW-0479">Metal-binding</keyword>
<feature type="signal peptide" evidence="11">
    <location>
        <begin position="1"/>
        <end position="20"/>
    </location>
</feature>
<evidence type="ECO:0000313" key="13">
    <source>
        <dbReference type="EMBL" id="SHN61602.1"/>
    </source>
</evidence>
<protein>
    <submittedName>
        <fullName evidence="13">Alcohol dehydrogenase (Cytochrome c)</fullName>
    </submittedName>
</protein>
<evidence type="ECO:0000256" key="6">
    <source>
        <dbReference type="ARBA" id="ARBA00022729"/>
    </source>
</evidence>
<evidence type="ECO:0000256" key="9">
    <source>
        <dbReference type="ARBA" id="ARBA00023004"/>
    </source>
</evidence>
<dbReference type="InterPro" id="IPR009056">
    <property type="entry name" value="Cyt_c-like_dom"/>
</dbReference>
<evidence type="ECO:0000256" key="3">
    <source>
        <dbReference type="ARBA" id="ARBA00022448"/>
    </source>
</evidence>
<dbReference type="PANTHER" id="PTHR32303">
    <property type="entry name" value="QUINOPROTEIN ALCOHOL DEHYDROGENASE (CYTOCHROME C)"/>
    <property type="match status" value="1"/>
</dbReference>
<keyword evidence="4 10" id="KW-0349">Heme</keyword>
<dbReference type="SUPFAM" id="SSF46626">
    <property type="entry name" value="Cytochrome c"/>
    <property type="match status" value="1"/>
</dbReference>
<evidence type="ECO:0000313" key="14">
    <source>
        <dbReference type="Proteomes" id="UP000184096"/>
    </source>
</evidence>
<evidence type="ECO:0000256" key="5">
    <source>
        <dbReference type="ARBA" id="ARBA00022723"/>
    </source>
</evidence>
<evidence type="ECO:0000256" key="10">
    <source>
        <dbReference type="PROSITE-ProRule" id="PRU00433"/>
    </source>
</evidence>
<dbReference type="InterPro" id="IPR002327">
    <property type="entry name" value="Cyt_c_1A/1B"/>
</dbReference>
<keyword evidence="14" id="KW-1185">Reference proteome</keyword>
<dbReference type="Pfam" id="PF01011">
    <property type="entry name" value="PQQ"/>
    <property type="match status" value="1"/>
</dbReference>
<evidence type="ECO:0000259" key="12">
    <source>
        <dbReference type="PROSITE" id="PS51007"/>
    </source>
</evidence>
<evidence type="ECO:0000256" key="1">
    <source>
        <dbReference type="ARBA" id="ARBA00001931"/>
    </source>
</evidence>
<keyword evidence="3" id="KW-0813">Transport</keyword>
<evidence type="ECO:0000256" key="4">
    <source>
        <dbReference type="ARBA" id="ARBA00022617"/>
    </source>
</evidence>
<reference evidence="14" key="1">
    <citation type="submission" date="2016-11" db="EMBL/GenBank/DDBJ databases">
        <authorList>
            <person name="Varghese N."/>
            <person name="Submissions S."/>
        </authorList>
    </citation>
    <scope>NUCLEOTIDE SEQUENCE [LARGE SCALE GENOMIC DNA]</scope>
    <source>
        <strain evidence="14">GAS401</strain>
    </source>
</reference>
<keyword evidence="9 10" id="KW-0408">Iron</keyword>
<comment type="similarity">
    <text evidence="2">Belongs to the bacterial PQQ dehydrogenase family.</text>
</comment>
<dbReference type="Pfam" id="PF13360">
    <property type="entry name" value="PQQ_2"/>
    <property type="match status" value="1"/>
</dbReference>
<dbReference type="Gene3D" id="1.10.760.10">
    <property type="entry name" value="Cytochrome c-like domain"/>
    <property type="match status" value="1"/>
</dbReference>
<dbReference type="GO" id="GO:0020037">
    <property type="term" value="F:heme binding"/>
    <property type="evidence" value="ECO:0007669"/>
    <property type="project" value="InterPro"/>
</dbReference>
<evidence type="ECO:0000256" key="11">
    <source>
        <dbReference type="SAM" id="SignalP"/>
    </source>
</evidence>